<dbReference type="Gene3D" id="1.10.287.470">
    <property type="entry name" value="Helix hairpin bin"/>
    <property type="match status" value="1"/>
</dbReference>
<dbReference type="Pfam" id="PF25967">
    <property type="entry name" value="RND-MFP_C"/>
    <property type="match status" value="1"/>
</dbReference>
<dbReference type="Gene3D" id="2.40.50.100">
    <property type="match status" value="1"/>
</dbReference>
<sequence>MKMQKSMITLSQRFFGIALGITLFACGGQQQGQQAGAPEYAVMTIETSVSKLNNAYPATIKGRQDVEIRPNVSGFITKLCVDEGAVVKKGQTLFVIDPVQYEEAVNVARAAVNVAKANVATAELTAKNKEKLAEKNIISLYELQMANNTLASQKAALAQTEAQLINAEKNLSYTNVTSPSNGVVGKIPFRVGSLVSPSSVTALTTVSDNSEMYVYFSMNEKDILKLTRESNGATQGALNQMPAVELQLIDGSIYNEKGKIETLSGVIDQTTGAASVRATFPNPNGILRSGGSGVILLPEEDDKAIIIPQKATMEIQDKKFVFVVNDSSIVKMTEIKILPVNDGKTYVVTSGLNTGDRIVVEGVGTTVRDGMTVKPITVAEATAKRQQVIAQQGSKH</sequence>
<comment type="caution">
    <text evidence="7">The sequence shown here is derived from an EMBL/GenBank/DDBJ whole genome shotgun (WGS) entry which is preliminary data.</text>
</comment>
<dbReference type="NCBIfam" id="TIGR01730">
    <property type="entry name" value="RND_mfp"/>
    <property type="match status" value="1"/>
</dbReference>
<dbReference type="Pfam" id="PF25944">
    <property type="entry name" value="Beta-barrel_RND"/>
    <property type="match status" value="1"/>
</dbReference>
<protein>
    <submittedName>
        <fullName evidence="7">Efflux RND transporter periplasmic adaptor subunit</fullName>
    </submittedName>
</protein>
<dbReference type="EMBL" id="JACOOH010000002">
    <property type="protein sequence ID" value="MBC5620776.1"/>
    <property type="molecule type" value="Genomic_DNA"/>
</dbReference>
<evidence type="ECO:0000313" key="7">
    <source>
        <dbReference type="EMBL" id="MBC5620776.1"/>
    </source>
</evidence>
<dbReference type="PROSITE" id="PS51257">
    <property type="entry name" value="PROKAR_LIPOPROTEIN"/>
    <property type="match status" value="1"/>
</dbReference>
<keyword evidence="8" id="KW-1185">Reference proteome</keyword>
<dbReference type="Proteomes" id="UP000646484">
    <property type="component" value="Unassembled WGS sequence"/>
</dbReference>
<comment type="subcellular location">
    <subcellularLocation>
        <location evidence="1">Cell envelope</location>
    </subcellularLocation>
</comment>
<dbReference type="PANTHER" id="PTHR30158:SF23">
    <property type="entry name" value="MULTIDRUG RESISTANCE PROTEIN MEXA"/>
    <property type="match status" value="1"/>
</dbReference>
<evidence type="ECO:0000259" key="4">
    <source>
        <dbReference type="Pfam" id="PF25917"/>
    </source>
</evidence>
<dbReference type="RefSeq" id="WP_186975438.1">
    <property type="nucleotide sequence ID" value="NZ_JACOOH010000002.1"/>
</dbReference>
<dbReference type="SUPFAM" id="SSF111369">
    <property type="entry name" value="HlyD-like secretion proteins"/>
    <property type="match status" value="1"/>
</dbReference>
<feature type="domain" description="Multidrug resistance protein MdtA-like barrel-sandwich hybrid" evidence="4">
    <location>
        <begin position="65"/>
        <end position="206"/>
    </location>
</feature>
<dbReference type="PANTHER" id="PTHR30158">
    <property type="entry name" value="ACRA/E-RELATED COMPONENT OF DRUG EFFLUX TRANSPORTER"/>
    <property type="match status" value="1"/>
</dbReference>
<evidence type="ECO:0000256" key="1">
    <source>
        <dbReference type="ARBA" id="ARBA00004196"/>
    </source>
</evidence>
<proteinExistence type="inferred from homology"/>
<keyword evidence="3" id="KW-0175">Coiled coil</keyword>
<evidence type="ECO:0000256" key="2">
    <source>
        <dbReference type="ARBA" id="ARBA00009477"/>
    </source>
</evidence>
<reference evidence="7 8" key="1">
    <citation type="submission" date="2020-08" db="EMBL/GenBank/DDBJ databases">
        <title>Genome public.</title>
        <authorList>
            <person name="Liu C."/>
            <person name="Sun Q."/>
        </authorList>
    </citation>
    <scope>NUCLEOTIDE SEQUENCE [LARGE SCALE GENOMIC DNA]</scope>
    <source>
        <strain evidence="7 8">NSJ-56</strain>
    </source>
</reference>
<gene>
    <name evidence="7" type="ORF">H8S64_06670</name>
</gene>
<name>A0ABR7CYM5_9BACT</name>
<dbReference type="Gene3D" id="2.40.420.20">
    <property type="match status" value="1"/>
</dbReference>
<dbReference type="InterPro" id="IPR058625">
    <property type="entry name" value="MdtA-like_BSH"/>
</dbReference>
<dbReference type="Pfam" id="PF25917">
    <property type="entry name" value="BSH_RND"/>
    <property type="match status" value="1"/>
</dbReference>
<evidence type="ECO:0000259" key="5">
    <source>
        <dbReference type="Pfam" id="PF25944"/>
    </source>
</evidence>
<dbReference type="InterPro" id="IPR006143">
    <property type="entry name" value="RND_pump_MFP"/>
</dbReference>
<evidence type="ECO:0000313" key="8">
    <source>
        <dbReference type="Proteomes" id="UP000646484"/>
    </source>
</evidence>
<evidence type="ECO:0000259" key="6">
    <source>
        <dbReference type="Pfam" id="PF25967"/>
    </source>
</evidence>
<feature type="domain" description="Multidrug resistance protein MdtA-like beta-barrel" evidence="5">
    <location>
        <begin position="212"/>
        <end position="289"/>
    </location>
</feature>
<dbReference type="InterPro" id="IPR058626">
    <property type="entry name" value="MdtA-like_b-barrel"/>
</dbReference>
<evidence type="ECO:0000256" key="3">
    <source>
        <dbReference type="SAM" id="Coils"/>
    </source>
</evidence>
<feature type="coiled-coil region" evidence="3">
    <location>
        <begin position="143"/>
        <end position="170"/>
    </location>
</feature>
<organism evidence="7 8">
    <name type="scientific">Butyricimonas hominis</name>
    <dbReference type="NCBI Taxonomy" id="2763032"/>
    <lineage>
        <taxon>Bacteria</taxon>
        <taxon>Pseudomonadati</taxon>
        <taxon>Bacteroidota</taxon>
        <taxon>Bacteroidia</taxon>
        <taxon>Bacteroidales</taxon>
        <taxon>Odoribacteraceae</taxon>
        <taxon>Butyricimonas</taxon>
    </lineage>
</organism>
<dbReference type="InterPro" id="IPR058627">
    <property type="entry name" value="MdtA-like_C"/>
</dbReference>
<feature type="domain" description="Multidrug resistance protein MdtA-like C-terminal permuted SH3" evidence="6">
    <location>
        <begin position="304"/>
        <end position="364"/>
    </location>
</feature>
<comment type="similarity">
    <text evidence="2">Belongs to the membrane fusion protein (MFP) (TC 8.A.1) family.</text>
</comment>
<dbReference type="Gene3D" id="2.40.30.170">
    <property type="match status" value="1"/>
</dbReference>
<accession>A0ABR7CYM5</accession>